<dbReference type="SMART" id="SM00796">
    <property type="entry name" value="AHS1"/>
    <property type="match status" value="1"/>
</dbReference>
<comment type="caution">
    <text evidence="5">The sequence shown here is derived from an EMBL/GenBank/DDBJ whole genome shotgun (WGS) entry which is preliminary data.</text>
</comment>
<keyword evidence="3" id="KW-0067">ATP-binding</keyword>
<feature type="domain" description="Carboxyltransferase" evidence="4">
    <location>
        <begin position="9"/>
        <end position="210"/>
    </location>
</feature>
<dbReference type="InterPro" id="IPR029000">
    <property type="entry name" value="Cyclophilin-like_dom_sf"/>
</dbReference>
<dbReference type="Gene3D" id="3.30.1360.40">
    <property type="match status" value="1"/>
</dbReference>
<evidence type="ECO:0000313" key="5">
    <source>
        <dbReference type="EMBL" id="KAA9156000.1"/>
    </source>
</evidence>
<dbReference type="AlphaFoldDB" id="A0A5N0UVN4"/>
<dbReference type="SUPFAM" id="SSF160467">
    <property type="entry name" value="PH0987 N-terminal domain-like"/>
    <property type="match status" value="1"/>
</dbReference>
<evidence type="ECO:0000259" key="4">
    <source>
        <dbReference type="SMART" id="SM00796"/>
    </source>
</evidence>
<evidence type="ECO:0000313" key="6">
    <source>
        <dbReference type="Proteomes" id="UP000319769"/>
    </source>
</evidence>
<dbReference type="PANTHER" id="PTHR34698">
    <property type="entry name" value="5-OXOPROLINASE SUBUNIT B"/>
    <property type="match status" value="1"/>
</dbReference>
<evidence type="ECO:0000256" key="1">
    <source>
        <dbReference type="ARBA" id="ARBA00022741"/>
    </source>
</evidence>
<dbReference type="InterPro" id="IPR010016">
    <property type="entry name" value="PxpB"/>
</dbReference>
<dbReference type="InterPro" id="IPR003833">
    <property type="entry name" value="CT_C_D"/>
</dbReference>
<evidence type="ECO:0000256" key="3">
    <source>
        <dbReference type="ARBA" id="ARBA00022840"/>
    </source>
</evidence>
<dbReference type="PANTHER" id="PTHR34698:SF2">
    <property type="entry name" value="5-OXOPROLINASE SUBUNIT B"/>
    <property type="match status" value="1"/>
</dbReference>
<sequence length="240" mass="25821">MDGWTAAKTEITPCGDAALRIKVDGADSEEVWATVHHLAERLNRGEAGGTVSAVPTYDAVLVEFDPYRTTADELTVRILSQDFAVAPADPAPSRVVDVPVLFGGEHGPDLPWVAEIAGEPVGRVVEMLCEREYLIRCLGGPAASAMTDGPDFRVPIPRLATPRLRVPPGAVSVAGRQAVLGPVAAPSGWRQIGRTPLTILRTEGEQVVPYRAGDRVRFTAIDERTYAALDGVPMRYRDDD</sequence>
<keyword evidence="1" id="KW-0547">Nucleotide-binding</keyword>
<organism evidence="5 6">
    <name type="scientific">Amycolatopsis acidicola</name>
    <dbReference type="NCBI Taxonomy" id="2596893"/>
    <lineage>
        <taxon>Bacteria</taxon>
        <taxon>Bacillati</taxon>
        <taxon>Actinomycetota</taxon>
        <taxon>Actinomycetes</taxon>
        <taxon>Pseudonocardiales</taxon>
        <taxon>Pseudonocardiaceae</taxon>
        <taxon>Amycolatopsis</taxon>
    </lineage>
</organism>
<dbReference type="RefSeq" id="WP_144749117.1">
    <property type="nucleotide sequence ID" value="NZ_VMNW02000052.1"/>
</dbReference>
<dbReference type="Pfam" id="PF02682">
    <property type="entry name" value="CT_C_D"/>
    <property type="match status" value="1"/>
</dbReference>
<keyword evidence="2 5" id="KW-0378">Hydrolase</keyword>
<dbReference type="GO" id="GO:0016787">
    <property type="term" value="F:hydrolase activity"/>
    <property type="evidence" value="ECO:0007669"/>
    <property type="project" value="UniProtKB-KW"/>
</dbReference>
<dbReference type="SUPFAM" id="SSF50891">
    <property type="entry name" value="Cyclophilin-like"/>
    <property type="match status" value="1"/>
</dbReference>
<accession>A0A5N0UVN4</accession>
<dbReference type="GO" id="GO:0005524">
    <property type="term" value="F:ATP binding"/>
    <property type="evidence" value="ECO:0007669"/>
    <property type="project" value="UniProtKB-KW"/>
</dbReference>
<reference evidence="5" key="1">
    <citation type="submission" date="2019-09" db="EMBL/GenBank/DDBJ databases">
        <authorList>
            <person name="Teo W.F.A."/>
            <person name="Duangmal K."/>
        </authorList>
    </citation>
    <scope>NUCLEOTIDE SEQUENCE [LARGE SCALE GENOMIC DNA]</scope>
    <source>
        <strain evidence="5">K81G1</strain>
    </source>
</reference>
<dbReference type="Gene3D" id="2.40.100.10">
    <property type="entry name" value="Cyclophilin-like"/>
    <property type="match status" value="1"/>
</dbReference>
<name>A0A5N0UVN4_9PSEU</name>
<dbReference type="EMBL" id="VMNW02000052">
    <property type="protein sequence ID" value="KAA9156000.1"/>
    <property type="molecule type" value="Genomic_DNA"/>
</dbReference>
<proteinExistence type="predicted"/>
<gene>
    <name evidence="5" type="ORF">FPZ12_028395</name>
</gene>
<protein>
    <submittedName>
        <fullName evidence="5">Allophanate hydrolase subunit 1</fullName>
    </submittedName>
</protein>
<dbReference type="OrthoDB" id="9768696at2"/>
<keyword evidence="6" id="KW-1185">Reference proteome</keyword>
<dbReference type="Proteomes" id="UP000319769">
    <property type="component" value="Unassembled WGS sequence"/>
</dbReference>
<evidence type="ECO:0000256" key="2">
    <source>
        <dbReference type="ARBA" id="ARBA00022801"/>
    </source>
</evidence>